<dbReference type="Gene3D" id="1.25.40.340">
    <property type="match status" value="1"/>
</dbReference>
<dbReference type="FunFam" id="1.25.40.340:FF:000002">
    <property type="entry name" value="Dihydroxyacetone kinase, L subunit"/>
    <property type="match status" value="1"/>
</dbReference>
<dbReference type="PROSITE" id="PS51481">
    <property type="entry name" value="DHAK"/>
    <property type="match status" value="1"/>
</dbReference>
<keyword evidence="10" id="KW-1185">Reference proteome</keyword>
<keyword evidence="2" id="KW-0808">Transferase</keyword>
<evidence type="ECO:0000256" key="4">
    <source>
        <dbReference type="ARBA" id="ARBA00022777"/>
    </source>
</evidence>
<dbReference type="PANTHER" id="PTHR28629:SF4">
    <property type="entry name" value="TRIOKINASE_FMN CYCLASE"/>
    <property type="match status" value="1"/>
</dbReference>
<evidence type="ECO:0000259" key="8">
    <source>
        <dbReference type="PROSITE" id="PS51481"/>
    </source>
</evidence>
<evidence type="ECO:0000256" key="6">
    <source>
        <dbReference type="SAM" id="MobiDB-lite"/>
    </source>
</evidence>
<comment type="similarity">
    <text evidence="1">Belongs to the dihydroxyacetone kinase (DAK) family.</text>
</comment>
<proteinExistence type="inferred from homology"/>
<evidence type="ECO:0000256" key="3">
    <source>
        <dbReference type="ARBA" id="ARBA00022741"/>
    </source>
</evidence>
<feature type="domain" description="DhaL" evidence="7">
    <location>
        <begin position="426"/>
        <end position="622"/>
    </location>
</feature>
<evidence type="ECO:0000256" key="2">
    <source>
        <dbReference type="ARBA" id="ARBA00022679"/>
    </source>
</evidence>
<evidence type="ECO:0000256" key="1">
    <source>
        <dbReference type="ARBA" id="ARBA00008757"/>
    </source>
</evidence>
<keyword evidence="5" id="KW-0067">ATP-binding</keyword>
<accession>A0A1E7FFI6</accession>
<dbReference type="GO" id="GO:0005829">
    <property type="term" value="C:cytosol"/>
    <property type="evidence" value="ECO:0007669"/>
    <property type="project" value="TreeGrafter"/>
</dbReference>
<evidence type="ECO:0000259" key="7">
    <source>
        <dbReference type="PROSITE" id="PS51480"/>
    </source>
</evidence>
<dbReference type="GO" id="GO:0005524">
    <property type="term" value="F:ATP binding"/>
    <property type="evidence" value="ECO:0007669"/>
    <property type="project" value="UniProtKB-KW"/>
</dbReference>
<dbReference type="InterPro" id="IPR036117">
    <property type="entry name" value="DhaL_dom_sf"/>
</dbReference>
<dbReference type="KEGG" id="fcy:FRACYDRAFT_186201"/>
<reference evidence="9 10" key="1">
    <citation type="submission" date="2016-09" db="EMBL/GenBank/DDBJ databases">
        <title>Extensive genetic diversity and differential bi-allelic expression allows diatom success in the polar Southern Ocean.</title>
        <authorList>
            <consortium name="DOE Joint Genome Institute"/>
            <person name="Mock T."/>
            <person name="Otillar R.P."/>
            <person name="Strauss J."/>
            <person name="Dupont C."/>
            <person name="Frickenhaus S."/>
            <person name="Maumus F."/>
            <person name="Mcmullan M."/>
            <person name="Sanges R."/>
            <person name="Schmutz J."/>
            <person name="Toseland A."/>
            <person name="Valas R."/>
            <person name="Veluchamy A."/>
            <person name="Ward B.J."/>
            <person name="Allen A."/>
            <person name="Barry K."/>
            <person name="Falciatore A."/>
            <person name="Ferrante M."/>
            <person name="Fortunato A.E."/>
            <person name="Gloeckner G."/>
            <person name="Gruber A."/>
            <person name="Hipkin R."/>
            <person name="Janech M."/>
            <person name="Kroth P."/>
            <person name="Leese F."/>
            <person name="Lindquist E."/>
            <person name="Lyon B.R."/>
            <person name="Martin J."/>
            <person name="Mayer C."/>
            <person name="Parker M."/>
            <person name="Quesneville H."/>
            <person name="Raymond J."/>
            <person name="Uhlig C."/>
            <person name="Valentin K.U."/>
            <person name="Worden A.Z."/>
            <person name="Armbrust E.V."/>
            <person name="Bowler C."/>
            <person name="Green B."/>
            <person name="Moulton V."/>
            <person name="Van Oosterhout C."/>
            <person name="Grigoriev I."/>
        </authorList>
    </citation>
    <scope>NUCLEOTIDE SEQUENCE [LARGE SCALE GENOMIC DNA]</scope>
    <source>
        <strain evidence="9 10">CCMP1102</strain>
    </source>
</reference>
<dbReference type="GO" id="GO:0019563">
    <property type="term" value="P:glycerol catabolic process"/>
    <property type="evidence" value="ECO:0007669"/>
    <property type="project" value="TreeGrafter"/>
</dbReference>
<dbReference type="Gene3D" id="3.40.50.10440">
    <property type="entry name" value="Dihydroxyacetone kinase, domain 1"/>
    <property type="match status" value="1"/>
</dbReference>
<dbReference type="SUPFAM" id="SSF82549">
    <property type="entry name" value="DAK1/DegV-like"/>
    <property type="match status" value="1"/>
</dbReference>
<dbReference type="InterPro" id="IPR004007">
    <property type="entry name" value="DhaL_dom"/>
</dbReference>
<dbReference type="GO" id="GO:0004371">
    <property type="term" value="F:glycerone kinase activity"/>
    <property type="evidence" value="ECO:0007669"/>
    <property type="project" value="InterPro"/>
</dbReference>
<feature type="domain" description="DhaK" evidence="8">
    <location>
        <begin position="33"/>
        <end position="380"/>
    </location>
</feature>
<dbReference type="Gene3D" id="3.30.1180.20">
    <property type="entry name" value="Dihydroxyacetone kinase, domain 2"/>
    <property type="match status" value="1"/>
</dbReference>
<dbReference type="EMBL" id="KV784358">
    <property type="protein sequence ID" value="OEU16939.1"/>
    <property type="molecule type" value="Genomic_DNA"/>
</dbReference>
<gene>
    <name evidence="9" type="ORF">FRACYDRAFT_186201</name>
</gene>
<dbReference type="FunFam" id="3.40.50.10440:FF:000001">
    <property type="entry name" value="Dihydroxyacetone kinase, DhaK subunit"/>
    <property type="match status" value="1"/>
</dbReference>
<dbReference type="Pfam" id="PF02734">
    <property type="entry name" value="Dak2"/>
    <property type="match status" value="1"/>
</dbReference>
<feature type="compositionally biased region" description="Low complexity" evidence="6">
    <location>
        <begin position="1"/>
        <end position="24"/>
    </location>
</feature>
<organism evidence="9 10">
    <name type="scientific">Fragilariopsis cylindrus CCMP1102</name>
    <dbReference type="NCBI Taxonomy" id="635003"/>
    <lineage>
        <taxon>Eukaryota</taxon>
        <taxon>Sar</taxon>
        <taxon>Stramenopiles</taxon>
        <taxon>Ochrophyta</taxon>
        <taxon>Bacillariophyta</taxon>
        <taxon>Bacillariophyceae</taxon>
        <taxon>Bacillariophycidae</taxon>
        <taxon>Bacillariales</taxon>
        <taxon>Bacillariaceae</taxon>
        <taxon>Fragilariopsis</taxon>
    </lineage>
</organism>
<dbReference type="OrthoDB" id="1724672at2759"/>
<evidence type="ECO:0000313" key="9">
    <source>
        <dbReference type="EMBL" id="OEU16939.1"/>
    </source>
</evidence>
<dbReference type="FunFam" id="3.30.1180.20:FF:000001">
    <property type="entry name" value="Dihydroxyacetone kinase 1"/>
    <property type="match status" value="1"/>
</dbReference>
<dbReference type="Pfam" id="PF02733">
    <property type="entry name" value="Dak1"/>
    <property type="match status" value="1"/>
</dbReference>
<dbReference type="InParanoid" id="A0A1E7FFI6"/>
<dbReference type="PANTHER" id="PTHR28629">
    <property type="entry name" value="TRIOKINASE/FMN CYCLASE"/>
    <property type="match status" value="1"/>
</dbReference>
<dbReference type="SMART" id="SM01120">
    <property type="entry name" value="Dak2"/>
    <property type="match status" value="1"/>
</dbReference>
<dbReference type="PROSITE" id="PS51480">
    <property type="entry name" value="DHAL"/>
    <property type="match status" value="1"/>
</dbReference>
<name>A0A1E7FFI6_9STRA</name>
<dbReference type="AlphaFoldDB" id="A0A1E7FFI6"/>
<sequence length="623" mass="65316">MTSSNNSKNNSSSSSSSSSSNSSSRKPKQILNDPTKSVDEFISGLLLQYPNRLQKLRNHHVVLTSIPPCKGNVVQLLSGGGSGHEPSHAGWIGHGMLSGAICGNIFASPSVSSILAGIRAAAVTLNKDAIITTGILLVVKNYTGDRLNFGMACEKANQEGINCQLVVVADDCALERTKGITGARGVAGCVLVHKIAGAASVAGKGLNEIVSLVDEVNAKIGTLGIALDSVTIPGSEFVNQRLDDKTIEIGLGIHGEAGLRQSPMLTATEMAKEMIDTIRNYGRTDNTNNIVPLFDKGDSLCVLVNNLGGTSNFEMSILANACVKYLEDDTTFGCKVTRLLVGSYMTSFDMHGASVTILNLTCSSNELITLLDAPCDAPAWSACDVWKADEIESRRLSSTDRPEVIVDDNTKPTVSLPPVTLSAFSESAKTLTLRATKSLSEEEAKLTEYDTIVGDGDCGITMKRGAMEVEDRIKSGSIPTDHPVTMFASIADAVSDSMGGTSGVLLELMFRKMSSTLSRCDSIGMVEMSQAFQAGVDAISLYGGATAGSRTMLDALCPAAKILMETNSLSEASSKAKWGADGTASMKAALAGRSNYLSEETLAGTPDPGAVAVSIVFEALALV</sequence>
<keyword evidence="4" id="KW-0418">Kinase</keyword>
<dbReference type="InterPro" id="IPR004006">
    <property type="entry name" value="DhaK_dom"/>
</dbReference>
<evidence type="ECO:0000256" key="5">
    <source>
        <dbReference type="ARBA" id="ARBA00022840"/>
    </source>
</evidence>
<keyword evidence="3" id="KW-0547">Nucleotide-binding</keyword>
<dbReference type="SUPFAM" id="SSF101473">
    <property type="entry name" value="DhaL-like"/>
    <property type="match status" value="1"/>
</dbReference>
<evidence type="ECO:0000313" key="10">
    <source>
        <dbReference type="Proteomes" id="UP000095751"/>
    </source>
</evidence>
<feature type="region of interest" description="Disordered" evidence="6">
    <location>
        <begin position="1"/>
        <end position="33"/>
    </location>
</feature>
<protein>
    <submittedName>
        <fullName evidence="9">DAK1/DegV-like protein</fullName>
    </submittedName>
</protein>
<dbReference type="Proteomes" id="UP000095751">
    <property type="component" value="Unassembled WGS sequence"/>
</dbReference>
<dbReference type="InterPro" id="IPR050861">
    <property type="entry name" value="Dihydroxyacetone_Kinase"/>
</dbReference>